<keyword evidence="6" id="KW-0408">Iron</keyword>
<evidence type="ECO:0000313" key="16">
    <source>
        <dbReference type="EMBL" id="ABZ72370.1"/>
    </source>
</evidence>
<dbReference type="GO" id="GO:0006826">
    <property type="term" value="P:iron ion transport"/>
    <property type="evidence" value="ECO:0007669"/>
    <property type="project" value="UniProtKB-KW"/>
</dbReference>
<evidence type="ECO:0000256" key="6">
    <source>
        <dbReference type="ARBA" id="ARBA00023004"/>
    </source>
</evidence>
<dbReference type="AlphaFoldDB" id="B0T3Q6"/>
<dbReference type="GO" id="GO:0009279">
    <property type="term" value="C:cell outer membrane"/>
    <property type="evidence" value="ECO:0007669"/>
    <property type="project" value="UniProtKB-SubCell"/>
</dbReference>
<keyword evidence="8 12" id="KW-0798">TonB box</keyword>
<feature type="domain" description="TonB-dependent receptor plug" evidence="15">
    <location>
        <begin position="60"/>
        <end position="167"/>
    </location>
</feature>
<keyword evidence="5 11" id="KW-0812">Transmembrane</keyword>
<evidence type="ECO:0000256" key="7">
    <source>
        <dbReference type="ARBA" id="ARBA00023065"/>
    </source>
</evidence>
<evidence type="ECO:0000256" key="10">
    <source>
        <dbReference type="ARBA" id="ARBA00023237"/>
    </source>
</evidence>
<reference evidence="16" key="1">
    <citation type="submission" date="2008-01" db="EMBL/GenBank/DDBJ databases">
        <title>Complete sequence of chromosome of Caulobacter sp. K31.</title>
        <authorList>
            <consortium name="US DOE Joint Genome Institute"/>
            <person name="Copeland A."/>
            <person name="Lucas S."/>
            <person name="Lapidus A."/>
            <person name="Barry K."/>
            <person name="Glavina del Rio T."/>
            <person name="Dalin E."/>
            <person name="Tice H."/>
            <person name="Pitluck S."/>
            <person name="Bruce D."/>
            <person name="Goodwin L."/>
            <person name="Thompson L.S."/>
            <person name="Brettin T."/>
            <person name="Detter J.C."/>
            <person name="Han C."/>
            <person name="Schmutz J."/>
            <person name="Larimer F."/>
            <person name="Land M."/>
            <person name="Hauser L."/>
            <person name="Kyrpides N."/>
            <person name="Kim E."/>
            <person name="Stephens C."/>
            <person name="Richardson P."/>
        </authorList>
    </citation>
    <scope>NUCLEOTIDE SEQUENCE [LARGE SCALE GENOMIC DNA]</scope>
    <source>
        <strain evidence="16">K31</strain>
    </source>
</reference>
<evidence type="ECO:0000259" key="14">
    <source>
        <dbReference type="Pfam" id="PF00593"/>
    </source>
</evidence>
<comment type="subcellular location">
    <subcellularLocation>
        <location evidence="1 11">Cell outer membrane</location>
        <topology evidence="1 11">Multi-pass membrane protein</topology>
    </subcellularLocation>
</comment>
<keyword evidence="9 11" id="KW-0472">Membrane</keyword>
<evidence type="ECO:0000256" key="9">
    <source>
        <dbReference type="ARBA" id="ARBA00023136"/>
    </source>
</evidence>
<evidence type="ECO:0000256" key="11">
    <source>
        <dbReference type="PROSITE-ProRule" id="PRU01360"/>
    </source>
</evidence>
<evidence type="ECO:0000256" key="3">
    <source>
        <dbReference type="ARBA" id="ARBA00022452"/>
    </source>
</evidence>
<keyword evidence="13" id="KW-0732">Signal</keyword>
<feature type="signal peptide" evidence="13">
    <location>
        <begin position="1"/>
        <end position="28"/>
    </location>
</feature>
<dbReference type="PANTHER" id="PTHR32552">
    <property type="entry name" value="FERRICHROME IRON RECEPTOR-RELATED"/>
    <property type="match status" value="1"/>
</dbReference>
<accession>B0T3Q6</accession>
<dbReference type="KEGG" id="cak:Caul_3243"/>
<feature type="domain" description="TonB-dependent receptor-like beta-barrel" evidence="14">
    <location>
        <begin position="294"/>
        <end position="751"/>
    </location>
</feature>
<dbReference type="PROSITE" id="PS52016">
    <property type="entry name" value="TONB_DEPENDENT_REC_3"/>
    <property type="match status" value="1"/>
</dbReference>
<dbReference type="InterPro" id="IPR000531">
    <property type="entry name" value="Beta-barrel_TonB"/>
</dbReference>
<dbReference type="STRING" id="366602.Caul_3243"/>
<dbReference type="InterPro" id="IPR012910">
    <property type="entry name" value="Plug_dom"/>
</dbReference>
<dbReference type="SUPFAM" id="SSF56935">
    <property type="entry name" value="Porins"/>
    <property type="match status" value="1"/>
</dbReference>
<dbReference type="Pfam" id="PF07715">
    <property type="entry name" value="Plug"/>
    <property type="match status" value="1"/>
</dbReference>
<dbReference type="Gene3D" id="2.40.170.20">
    <property type="entry name" value="TonB-dependent receptor, beta-barrel domain"/>
    <property type="match status" value="1"/>
</dbReference>
<evidence type="ECO:0000256" key="2">
    <source>
        <dbReference type="ARBA" id="ARBA00022448"/>
    </source>
</evidence>
<keyword evidence="10 11" id="KW-0998">Cell outer membrane</keyword>
<organism evidence="16">
    <name type="scientific">Caulobacter sp. (strain K31)</name>
    <dbReference type="NCBI Taxonomy" id="366602"/>
    <lineage>
        <taxon>Bacteria</taxon>
        <taxon>Pseudomonadati</taxon>
        <taxon>Pseudomonadota</taxon>
        <taxon>Alphaproteobacteria</taxon>
        <taxon>Caulobacterales</taxon>
        <taxon>Caulobacteraceae</taxon>
        <taxon>Caulobacter</taxon>
    </lineage>
</organism>
<evidence type="ECO:0000256" key="13">
    <source>
        <dbReference type="SAM" id="SignalP"/>
    </source>
</evidence>
<dbReference type="eggNOG" id="COG4774">
    <property type="taxonomic scope" value="Bacteria"/>
</dbReference>
<name>B0T3Q6_CAUSK</name>
<dbReference type="EMBL" id="CP000927">
    <property type="protein sequence ID" value="ABZ72370.1"/>
    <property type="molecule type" value="Genomic_DNA"/>
</dbReference>
<dbReference type="HOGENOM" id="CLU_008287_15_0_5"/>
<evidence type="ECO:0000256" key="12">
    <source>
        <dbReference type="RuleBase" id="RU003357"/>
    </source>
</evidence>
<evidence type="ECO:0000259" key="15">
    <source>
        <dbReference type="Pfam" id="PF07715"/>
    </source>
</evidence>
<dbReference type="OrthoDB" id="7455607at2"/>
<keyword evidence="4" id="KW-0410">Iron transport</keyword>
<dbReference type="InterPro" id="IPR039426">
    <property type="entry name" value="TonB-dep_rcpt-like"/>
</dbReference>
<protein>
    <submittedName>
        <fullName evidence="16">TonB-dependent receptor</fullName>
    </submittedName>
</protein>
<dbReference type="PANTHER" id="PTHR32552:SF81">
    <property type="entry name" value="TONB-DEPENDENT OUTER MEMBRANE RECEPTOR"/>
    <property type="match status" value="1"/>
</dbReference>
<proteinExistence type="inferred from homology"/>
<evidence type="ECO:0000256" key="4">
    <source>
        <dbReference type="ARBA" id="ARBA00022496"/>
    </source>
</evidence>
<dbReference type="InterPro" id="IPR036942">
    <property type="entry name" value="Beta-barrel_TonB_sf"/>
</dbReference>
<gene>
    <name evidence="16" type="ordered locus">Caul_3243</name>
</gene>
<keyword evidence="16" id="KW-0675">Receptor</keyword>
<sequence length="785" mass="84145" precursor="true">MAIASTKLRSLLMGAGSALSIMAAQAHAQTAGAALPVAPQAQPDELTEIVVTAQKREQTLSDVPMSVTAFSGDQLTRRGITDVQGLVKITPGLSYVESGNGVPVYSLRGVGFFETSLGARPSVAIYADEAPLPFASMASGAGLDLERVEVLKGPQGTLFGQNATGGAINYIAAKPTAERAGGAAVSWSRFNTVDTSAYVGGPISDTVGFRIAGRAQVGDDWQRSITRDATLGARRFYQGRALLDWRPSDKLKLLLNANGFQDKSETQAAQRVGLIVAASQTSFLSRIPLMVNYPPAPRDNRAADWDAGQPLRKDNAFYQVSLRGDYALAETLTLTSLTAYSHMKINQLMDQDGTSLTASLTKVTGTLSSFSQEVRVAGGAGPAQFVVGASYARDKSDEADYFRYPYTISNFSGSTGLTGATDLTGRQDFDTKAVFGNLDWDITSQIVAHGGLRYTKTDLGYVSCARAGDAQTANSFSILVNVLRARAGLASIAPLAVGGCVSLDEGLNPVGLNSHLKEDNLSWRAGLDWKPAPRTLVYANVSRGYKSGSSPTLPAIAANALRPVTQESVLAYEAGFKAPLIRRVVDVTGAVFYYDYDDKQLLGRSNAQPAVLGVLPSLVNVPKSRIKGAEFQINAFPATGFRLSLAGTYLDSKVTKDFNNFTILGLPANFKGDAFPYTPKYQMVADMQVDRPISDALNGVVGMNINYRSKTNAGFGHDARLDIDSYTLIDVRAGVRSPDKGWEANVFVRNLTDKYYWTNVARLSDVIRRYAGEPRTYGVQVSSKF</sequence>
<evidence type="ECO:0000256" key="8">
    <source>
        <dbReference type="ARBA" id="ARBA00023077"/>
    </source>
</evidence>
<keyword evidence="3 11" id="KW-1134">Transmembrane beta strand</keyword>
<feature type="chain" id="PRO_5002755950" evidence="13">
    <location>
        <begin position="29"/>
        <end position="785"/>
    </location>
</feature>
<comment type="similarity">
    <text evidence="11 12">Belongs to the TonB-dependent receptor family.</text>
</comment>
<evidence type="ECO:0000256" key="5">
    <source>
        <dbReference type="ARBA" id="ARBA00022692"/>
    </source>
</evidence>
<keyword evidence="2 11" id="KW-0813">Transport</keyword>
<evidence type="ECO:0000256" key="1">
    <source>
        <dbReference type="ARBA" id="ARBA00004571"/>
    </source>
</evidence>
<dbReference type="Pfam" id="PF00593">
    <property type="entry name" value="TonB_dep_Rec_b-barrel"/>
    <property type="match status" value="1"/>
</dbReference>
<keyword evidence="7" id="KW-0406">Ion transport</keyword>